<dbReference type="AlphaFoldDB" id="A0A7R8W612"/>
<name>A0A7R8W612_9CRUS</name>
<proteinExistence type="predicted"/>
<reference evidence="1" key="1">
    <citation type="submission" date="2020-11" db="EMBL/GenBank/DDBJ databases">
        <authorList>
            <person name="Tran Van P."/>
        </authorList>
    </citation>
    <scope>NUCLEOTIDE SEQUENCE</scope>
</reference>
<dbReference type="InterPro" id="IPR011009">
    <property type="entry name" value="Kinase-like_dom_sf"/>
</dbReference>
<dbReference type="SUPFAM" id="SSF56112">
    <property type="entry name" value="Protein kinase-like (PK-like)"/>
    <property type="match status" value="1"/>
</dbReference>
<protein>
    <submittedName>
        <fullName evidence="1">Uncharacterized protein</fullName>
    </submittedName>
</protein>
<accession>A0A7R8W612</accession>
<evidence type="ECO:0000313" key="1">
    <source>
        <dbReference type="EMBL" id="CAD7222868.1"/>
    </source>
</evidence>
<organism evidence="1">
    <name type="scientific">Cyprideis torosa</name>
    <dbReference type="NCBI Taxonomy" id="163714"/>
    <lineage>
        <taxon>Eukaryota</taxon>
        <taxon>Metazoa</taxon>
        <taxon>Ecdysozoa</taxon>
        <taxon>Arthropoda</taxon>
        <taxon>Crustacea</taxon>
        <taxon>Oligostraca</taxon>
        <taxon>Ostracoda</taxon>
        <taxon>Podocopa</taxon>
        <taxon>Podocopida</taxon>
        <taxon>Cytherocopina</taxon>
        <taxon>Cytheroidea</taxon>
        <taxon>Cytherideidae</taxon>
        <taxon>Cyprideis</taxon>
    </lineage>
</organism>
<dbReference type="OrthoDB" id="193931at2759"/>
<gene>
    <name evidence="1" type="ORF">CTOB1V02_LOCUS865</name>
</gene>
<dbReference type="EMBL" id="OB660115">
    <property type="protein sequence ID" value="CAD7222868.1"/>
    <property type="molecule type" value="Genomic_DNA"/>
</dbReference>
<sequence>MVVSEGQLHNIVGGMEGTTGVKLNTHKQKLRHRFDIVRKLGQGTYGKVQLAVNKETAQEIYYMHPIVNTTLSIGAHYYPPSEWKIGPSFRVEDLLLEAAGIPLPPPKLRKAESGPEVCFKTHPTFRPPLGRRYLSAVTPLDVPNGEGVVPVEC</sequence>
<dbReference type="Gene3D" id="3.30.200.20">
    <property type="entry name" value="Phosphorylase Kinase, domain 1"/>
    <property type="match status" value="1"/>
</dbReference>